<comment type="catalytic activity">
    <reaction evidence="18">
        <text>L-threonyl-[protein] + ATP = O-phospho-L-threonyl-[protein] + ADP + H(+)</text>
        <dbReference type="Rhea" id="RHEA:46608"/>
        <dbReference type="Rhea" id="RHEA-COMP:11060"/>
        <dbReference type="Rhea" id="RHEA-COMP:11605"/>
        <dbReference type="ChEBI" id="CHEBI:15378"/>
        <dbReference type="ChEBI" id="CHEBI:30013"/>
        <dbReference type="ChEBI" id="CHEBI:30616"/>
        <dbReference type="ChEBI" id="CHEBI:61977"/>
        <dbReference type="ChEBI" id="CHEBI:456216"/>
        <dbReference type="EC" id="2.7.11.1"/>
    </reaction>
</comment>
<keyword evidence="7" id="KW-0808">Transferase</keyword>
<evidence type="ECO:0000256" key="15">
    <source>
        <dbReference type="ARBA" id="ARBA00023136"/>
    </source>
</evidence>
<dbReference type="GO" id="GO:0004674">
    <property type="term" value="F:protein serine/threonine kinase activity"/>
    <property type="evidence" value="ECO:0007669"/>
    <property type="project" value="UniProtKB-KW"/>
</dbReference>
<evidence type="ECO:0000256" key="7">
    <source>
        <dbReference type="ARBA" id="ARBA00022679"/>
    </source>
</evidence>
<evidence type="ECO:0000256" key="10">
    <source>
        <dbReference type="ARBA" id="ARBA00022737"/>
    </source>
</evidence>
<dbReference type="PANTHER" id="PTHR27008">
    <property type="entry name" value="OS04G0122200 PROTEIN"/>
    <property type="match status" value="1"/>
</dbReference>
<evidence type="ECO:0000256" key="1">
    <source>
        <dbReference type="ARBA" id="ARBA00004162"/>
    </source>
</evidence>
<evidence type="ECO:0000256" key="18">
    <source>
        <dbReference type="ARBA" id="ARBA00047899"/>
    </source>
</evidence>
<dbReference type="STRING" id="218851.A0A2G5EUC5"/>
<dbReference type="InterPro" id="IPR011009">
    <property type="entry name" value="Kinase-like_dom_sf"/>
</dbReference>
<evidence type="ECO:0000256" key="12">
    <source>
        <dbReference type="ARBA" id="ARBA00022777"/>
    </source>
</evidence>
<evidence type="ECO:0000256" key="2">
    <source>
        <dbReference type="ARBA" id="ARBA00012513"/>
    </source>
</evidence>
<dbReference type="InterPro" id="IPR017441">
    <property type="entry name" value="Protein_kinase_ATP_BS"/>
</dbReference>
<dbReference type="InterPro" id="IPR032675">
    <property type="entry name" value="LRR_dom_sf"/>
</dbReference>
<sequence length="731" mass="80703">MGRNSEKPHWTYVRRYDVRTSQTDINLLTTWTYERPKKVRTSRPNKLSADIPYVQNNFGGVFPYSIVNLSTKMQFLCLGGNQLYGIIPNEIGNLVNLITLGLENNMFNGSIPSSIGNIKNLQGLFLNGNKLTGSVNVVEILTGKLEKMIGERKLTQLSELSLSTNRLEGSIPLSFGGYLNLQSLNLSRNNLSNTIPKQIFSIHSLSILLDLSHNSFTGSLPSEVGQLKSLGYIDVSGNRLSGEIPSTLANCLGLEVLHMESNMLEGKIPQSLSSLKNIQYIDLSSNNLSGPIPKYLENFQSLQRLNLSFNKLEGEIPMKGIFQNASSVSVAGNFKLCGGIHELLFPTCPIKGHQKEGRSVVLKVAIGSSSVALFFLLASSFLIVYWRRKPKPRASSSISLRDRHLKVSYKDLFQATNGFSPTNFVGSGSFGRVYKGMLGQEERIVAVKVFDLQHEGASKSFMAECESLRQIRHRNLVKILTSCSTTDFEGNDFKSLVFEFMPNGSLEKWLPGFVDGQDDPSRNLNLLQRLNIAIDVASALNYLHHQCHVSIIHRDLKPSNILLDNDMVAHVGDFGLAKLLPGSIDNVYKSQSISIGIKGTIGYAAPEYGMGGDASTQGDVYSYGILLLELFTGRRPTEKVFIDGLNLHNFARMALPNRVLEILDPALLSEDGVQSLNSKKQTMQEIIASLVRIGVACSSESPGERMNMEEVSSDLNLTRDIFLASLGREHL</sequence>
<dbReference type="PROSITE" id="PS00108">
    <property type="entry name" value="PROTEIN_KINASE_ST"/>
    <property type="match status" value="1"/>
</dbReference>
<name>A0A2G5EUC5_AQUCA</name>
<evidence type="ECO:0000256" key="13">
    <source>
        <dbReference type="ARBA" id="ARBA00022840"/>
    </source>
</evidence>
<dbReference type="PANTHER" id="PTHR27008:SF592">
    <property type="entry name" value="LEUCINE-RICH REPEAT RECEPTOR-LIKE PROTEIN KINASE FAMILY PROTEIN-RELATED"/>
    <property type="match status" value="1"/>
</dbReference>
<protein>
    <recommendedName>
        <fullName evidence="2">non-specific serine/threonine protein kinase</fullName>
        <ecNumber evidence="2">2.7.11.1</ecNumber>
    </recommendedName>
</protein>
<dbReference type="FunFam" id="3.80.10.10:FF:000722">
    <property type="entry name" value="Leucine-rich repeat receptor-like protein kinase"/>
    <property type="match status" value="1"/>
</dbReference>
<evidence type="ECO:0000256" key="6">
    <source>
        <dbReference type="ARBA" id="ARBA00022614"/>
    </source>
</evidence>
<dbReference type="Pfam" id="PF00069">
    <property type="entry name" value="Pkinase"/>
    <property type="match status" value="1"/>
</dbReference>
<organism evidence="23 24">
    <name type="scientific">Aquilegia coerulea</name>
    <name type="common">Rocky mountain columbine</name>
    <dbReference type="NCBI Taxonomy" id="218851"/>
    <lineage>
        <taxon>Eukaryota</taxon>
        <taxon>Viridiplantae</taxon>
        <taxon>Streptophyta</taxon>
        <taxon>Embryophyta</taxon>
        <taxon>Tracheophyta</taxon>
        <taxon>Spermatophyta</taxon>
        <taxon>Magnoliopsida</taxon>
        <taxon>Ranunculales</taxon>
        <taxon>Ranunculaceae</taxon>
        <taxon>Thalictroideae</taxon>
        <taxon>Aquilegia</taxon>
    </lineage>
</organism>
<dbReference type="Proteomes" id="UP000230069">
    <property type="component" value="Unassembled WGS sequence"/>
</dbReference>
<keyword evidence="13 20" id="KW-0067">ATP-binding</keyword>
<dbReference type="AlphaFoldDB" id="A0A2G5EUC5"/>
<dbReference type="CDD" id="cd14066">
    <property type="entry name" value="STKc_IRAK"/>
    <property type="match status" value="1"/>
</dbReference>
<reference evidence="23 24" key="1">
    <citation type="submission" date="2017-09" db="EMBL/GenBank/DDBJ databases">
        <title>WGS assembly of Aquilegia coerulea Goldsmith.</title>
        <authorList>
            <person name="Hodges S."/>
            <person name="Kramer E."/>
            <person name="Nordborg M."/>
            <person name="Tomkins J."/>
            <person name="Borevitz J."/>
            <person name="Derieg N."/>
            <person name="Yan J."/>
            <person name="Mihaltcheva S."/>
            <person name="Hayes R.D."/>
            <person name="Rokhsar D."/>
        </authorList>
    </citation>
    <scope>NUCLEOTIDE SEQUENCE [LARGE SCALE GENOMIC DNA]</scope>
    <source>
        <strain evidence="24">cv. Goldsmith</strain>
    </source>
</reference>
<dbReference type="SUPFAM" id="SSF56112">
    <property type="entry name" value="Protein kinase-like (PK-like)"/>
    <property type="match status" value="1"/>
</dbReference>
<dbReference type="InterPro" id="IPR008271">
    <property type="entry name" value="Ser/Thr_kinase_AS"/>
</dbReference>
<evidence type="ECO:0000256" key="14">
    <source>
        <dbReference type="ARBA" id="ARBA00022989"/>
    </source>
</evidence>
<feature type="transmembrane region" description="Helical" evidence="21">
    <location>
        <begin position="364"/>
        <end position="386"/>
    </location>
</feature>
<evidence type="ECO:0000256" key="20">
    <source>
        <dbReference type="PROSITE-ProRule" id="PRU10141"/>
    </source>
</evidence>
<evidence type="ECO:0000313" key="24">
    <source>
        <dbReference type="Proteomes" id="UP000230069"/>
    </source>
</evidence>
<accession>A0A2G5EUC5</accession>
<dbReference type="InterPro" id="IPR051809">
    <property type="entry name" value="Plant_receptor-like_S/T_kinase"/>
</dbReference>
<keyword evidence="9" id="KW-0732">Signal</keyword>
<keyword evidence="5" id="KW-0597">Phosphoprotein</keyword>
<evidence type="ECO:0000256" key="16">
    <source>
        <dbReference type="ARBA" id="ARBA00023170"/>
    </source>
</evidence>
<evidence type="ECO:0000256" key="17">
    <source>
        <dbReference type="ARBA" id="ARBA00023180"/>
    </source>
</evidence>
<dbReference type="SMART" id="SM00220">
    <property type="entry name" value="S_TKc"/>
    <property type="match status" value="1"/>
</dbReference>
<evidence type="ECO:0000313" key="23">
    <source>
        <dbReference type="EMBL" id="PIA59356.1"/>
    </source>
</evidence>
<keyword evidence="8 21" id="KW-0812">Transmembrane</keyword>
<keyword evidence="10" id="KW-0677">Repeat</keyword>
<dbReference type="Pfam" id="PF13855">
    <property type="entry name" value="LRR_8"/>
    <property type="match status" value="1"/>
</dbReference>
<keyword evidence="17" id="KW-0325">Glycoprotein</keyword>
<dbReference type="FunFam" id="3.80.10.10:FF:000041">
    <property type="entry name" value="LRR receptor-like serine/threonine-protein kinase ERECTA"/>
    <property type="match status" value="2"/>
</dbReference>
<dbReference type="InterPro" id="IPR003591">
    <property type="entry name" value="Leu-rich_rpt_typical-subtyp"/>
</dbReference>
<keyword evidence="3" id="KW-1003">Cell membrane</keyword>
<dbReference type="Pfam" id="PF00560">
    <property type="entry name" value="LRR_1"/>
    <property type="match status" value="6"/>
</dbReference>
<evidence type="ECO:0000256" key="19">
    <source>
        <dbReference type="ARBA" id="ARBA00048679"/>
    </source>
</evidence>
<dbReference type="InParanoid" id="A0A2G5EUC5"/>
<evidence type="ECO:0000256" key="11">
    <source>
        <dbReference type="ARBA" id="ARBA00022741"/>
    </source>
</evidence>
<dbReference type="Gene3D" id="3.80.10.10">
    <property type="entry name" value="Ribonuclease Inhibitor"/>
    <property type="match status" value="1"/>
</dbReference>
<dbReference type="SUPFAM" id="SSF52058">
    <property type="entry name" value="L domain-like"/>
    <property type="match status" value="1"/>
</dbReference>
<evidence type="ECO:0000256" key="21">
    <source>
        <dbReference type="SAM" id="Phobius"/>
    </source>
</evidence>
<dbReference type="EC" id="2.7.11.1" evidence="2"/>
<dbReference type="EMBL" id="KZ305021">
    <property type="protein sequence ID" value="PIA59356.1"/>
    <property type="molecule type" value="Genomic_DNA"/>
</dbReference>
<comment type="subcellular location">
    <subcellularLocation>
        <location evidence="1">Cell membrane</location>
        <topology evidence="1">Single-pass membrane protein</topology>
    </subcellularLocation>
</comment>
<dbReference type="InterPro" id="IPR001611">
    <property type="entry name" value="Leu-rich_rpt"/>
</dbReference>
<dbReference type="FunFam" id="3.30.200.20:FF:000432">
    <property type="entry name" value="LRR receptor-like serine/threonine-protein kinase EFR"/>
    <property type="match status" value="1"/>
</dbReference>
<proteinExistence type="predicted"/>
<keyword evidence="12" id="KW-0418">Kinase</keyword>
<keyword evidence="15 21" id="KW-0472">Membrane</keyword>
<keyword evidence="16" id="KW-0675">Receptor</keyword>
<evidence type="ECO:0000259" key="22">
    <source>
        <dbReference type="PROSITE" id="PS50011"/>
    </source>
</evidence>
<keyword evidence="6" id="KW-0433">Leucine-rich repeat</keyword>
<dbReference type="SMART" id="SM00369">
    <property type="entry name" value="LRR_TYP"/>
    <property type="match status" value="5"/>
</dbReference>
<evidence type="ECO:0000256" key="8">
    <source>
        <dbReference type="ARBA" id="ARBA00022692"/>
    </source>
</evidence>
<dbReference type="GO" id="GO:0005886">
    <property type="term" value="C:plasma membrane"/>
    <property type="evidence" value="ECO:0007669"/>
    <property type="project" value="UniProtKB-SubCell"/>
</dbReference>
<feature type="binding site" evidence="20">
    <location>
        <position position="448"/>
    </location>
    <ligand>
        <name>ATP</name>
        <dbReference type="ChEBI" id="CHEBI:30616"/>
    </ligand>
</feature>
<dbReference type="Gene3D" id="1.10.510.10">
    <property type="entry name" value="Transferase(Phosphotransferase) domain 1"/>
    <property type="match status" value="1"/>
</dbReference>
<dbReference type="GO" id="GO:0005524">
    <property type="term" value="F:ATP binding"/>
    <property type="evidence" value="ECO:0007669"/>
    <property type="project" value="UniProtKB-UniRule"/>
</dbReference>
<dbReference type="Gene3D" id="3.30.200.20">
    <property type="entry name" value="Phosphorylase Kinase, domain 1"/>
    <property type="match status" value="1"/>
</dbReference>
<evidence type="ECO:0000256" key="3">
    <source>
        <dbReference type="ARBA" id="ARBA00022475"/>
    </source>
</evidence>
<evidence type="ECO:0000256" key="9">
    <source>
        <dbReference type="ARBA" id="ARBA00022729"/>
    </source>
</evidence>
<dbReference type="InterPro" id="IPR000719">
    <property type="entry name" value="Prot_kinase_dom"/>
</dbReference>
<dbReference type="PROSITE" id="PS50011">
    <property type="entry name" value="PROTEIN_KINASE_DOM"/>
    <property type="match status" value="1"/>
</dbReference>
<keyword evidence="4" id="KW-0723">Serine/threonine-protein kinase</keyword>
<comment type="catalytic activity">
    <reaction evidence="19">
        <text>L-seryl-[protein] + ATP = O-phospho-L-seryl-[protein] + ADP + H(+)</text>
        <dbReference type="Rhea" id="RHEA:17989"/>
        <dbReference type="Rhea" id="RHEA-COMP:9863"/>
        <dbReference type="Rhea" id="RHEA-COMP:11604"/>
        <dbReference type="ChEBI" id="CHEBI:15378"/>
        <dbReference type="ChEBI" id="CHEBI:29999"/>
        <dbReference type="ChEBI" id="CHEBI:30616"/>
        <dbReference type="ChEBI" id="CHEBI:83421"/>
        <dbReference type="ChEBI" id="CHEBI:456216"/>
        <dbReference type="EC" id="2.7.11.1"/>
    </reaction>
</comment>
<dbReference type="FunFam" id="1.10.510.10:FF:000358">
    <property type="entry name" value="Putative leucine-rich repeat receptor-like serine/threonine-protein kinase"/>
    <property type="match status" value="1"/>
</dbReference>
<feature type="domain" description="Protein kinase" evidence="22">
    <location>
        <begin position="419"/>
        <end position="723"/>
    </location>
</feature>
<keyword evidence="24" id="KW-1185">Reference proteome</keyword>
<dbReference type="PROSITE" id="PS00107">
    <property type="entry name" value="PROTEIN_KINASE_ATP"/>
    <property type="match status" value="1"/>
</dbReference>
<keyword evidence="14 21" id="KW-1133">Transmembrane helix</keyword>
<dbReference type="OrthoDB" id="676979at2759"/>
<evidence type="ECO:0000256" key="5">
    <source>
        <dbReference type="ARBA" id="ARBA00022553"/>
    </source>
</evidence>
<evidence type="ECO:0000256" key="4">
    <source>
        <dbReference type="ARBA" id="ARBA00022527"/>
    </source>
</evidence>
<keyword evidence="11 20" id="KW-0547">Nucleotide-binding</keyword>
<gene>
    <name evidence="23" type="ORF">AQUCO_00400326v1</name>
</gene>